<evidence type="ECO:0000313" key="1">
    <source>
        <dbReference type="EMBL" id="RKQ70122.1"/>
    </source>
</evidence>
<dbReference type="RefSeq" id="WP_121219715.1">
    <property type="nucleotide sequence ID" value="NZ_RBIG01000002.1"/>
</dbReference>
<sequence>MMNNPGIFSLGDFQIGAAAIGTGDVVAGLDGMQAMTLSARLAYGSGGSTVVAVVQTSLNQGVSWIDIARLDFTTSGAEKVVNLTTGTPKTTPYTSAALSAEGAVDGILGDRVRAVVTSTGTYAGSTVLSVRINAS</sequence>
<comment type="caution">
    <text evidence="1">The sequence shown here is derived from an EMBL/GenBank/DDBJ whole genome shotgun (WGS) entry which is preliminary data.</text>
</comment>
<gene>
    <name evidence="1" type="ORF">BCL74_2062</name>
</gene>
<dbReference type="AlphaFoldDB" id="A0A420WGN3"/>
<dbReference type="Proteomes" id="UP000277424">
    <property type="component" value="Unassembled WGS sequence"/>
</dbReference>
<dbReference type="EMBL" id="RBIG01000002">
    <property type="protein sequence ID" value="RKQ70122.1"/>
    <property type="molecule type" value="Genomic_DNA"/>
</dbReference>
<dbReference type="OrthoDB" id="8116656at2"/>
<accession>A0A420WGN3</accession>
<organism evidence="1 2">
    <name type="scientific">Oceanibaculum indicum</name>
    <dbReference type="NCBI Taxonomy" id="526216"/>
    <lineage>
        <taxon>Bacteria</taxon>
        <taxon>Pseudomonadati</taxon>
        <taxon>Pseudomonadota</taxon>
        <taxon>Alphaproteobacteria</taxon>
        <taxon>Rhodospirillales</taxon>
        <taxon>Oceanibaculaceae</taxon>
        <taxon>Oceanibaculum</taxon>
    </lineage>
</organism>
<proteinExistence type="predicted"/>
<name>A0A420WGN3_9PROT</name>
<evidence type="ECO:0000313" key="2">
    <source>
        <dbReference type="Proteomes" id="UP000277424"/>
    </source>
</evidence>
<protein>
    <submittedName>
        <fullName evidence="1">Uncharacterized protein</fullName>
    </submittedName>
</protein>
<reference evidence="1 2" key="1">
    <citation type="submission" date="2018-10" db="EMBL/GenBank/DDBJ databases">
        <title>Comparative analysis of microorganisms from saline springs in Andes Mountain Range, Colombia.</title>
        <authorList>
            <person name="Rubin E."/>
        </authorList>
    </citation>
    <scope>NUCLEOTIDE SEQUENCE [LARGE SCALE GENOMIC DNA]</scope>
    <source>
        <strain evidence="1 2">USBA 36</strain>
    </source>
</reference>